<keyword evidence="11" id="KW-1185">Reference proteome</keyword>
<proteinExistence type="inferred from homology"/>
<dbReference type="EMBL" id="CP111019">
    <property type="protein sequence ID" value="WAR13176.1"/>
    <property type="molecule type" value="Genomic_DNA"/>
</dbReference>
<accession>A0ABY7EWT7</accession>
<dbReference type="Pfam" id="PF00248">
    <property type="entry name" value="Aldo_ket_red"/>
    <property type="match status" value="1"/>
</dbReference>
<dbReference type="PANTHER" id="PTHR13295">
    <property type="entry name" value="GLUTAMATE CYSTEINE LIGASE REGULATORY SUBUNIT"/>
    <property type="match status" value="1"/>
</dbReference>
<dbReference type="InterPro" id="IPR032963">
    <property type="entry name" value="Gclm"/>
</dbReference>
<evidence type="ECO:0000256" key="2">
    <source>
        <dbReference type="ARBA" id="ARBA00008612"/>
    </source>
</evidence>
<evidence type="ECO:0000256" key="3">
    <source>
        <dbReference type="ARBA" id="ARBA00011532"/>
    </source>
</evidence>
<comment type="pathway">
    <text evidence="1">Sulfur metabolism; glutathione biosynthesis; glutathione from L-cysteine and L-glutamate: step 1/2.</text>
</comment>
<gene>
    <name evidence="10" type="ORF">MAR_027356</name>
</gene>
<protein>
    <recommendedName>
        <fullName evidence="7">GCS light chain</fullName>
    </recommendedName>
    <alternativeName>
        <fullName evidence="5">Gamma-ECS regulatory subunit</fullName>
    </alternativeName>
    <alternativeName>
        <fullName evidence="8">Gamma-glutamylcysteine synthetase regulatory subunit</fullName>
    </alternativeName>
    <alternativeName>
        <fullName evidence="6">Glutamate--cysteine ligase modifier subunit</fullName>
    </alternativeName>
</protein>
<dbReference type="SUPFAM" id="SSF51430">
    <property type="entry name" value="NAD(P)-linked oxidoreductase"/>
    <property type="match status" value="1"/>
</dbReference>
<evidence type="ECO:0000259" key="9">
    <source>
        <dbReference type="Pfam" id="PF00248"/>
    </source>
</evidence>
<dbReference type="Proteomes" id="UP001164746">
    <property type="component" value="Chromosome 8"/>
</dbReference>
<reference evidence="10" key="1">
    <citation type="submission" date="2022-11" db="EMBL/GenBank/DDBJ databases">
        <title>Centuries of genome instability and evolution in soft-shell clam transmissible cancer (bioRxiv).</title>
        <authorList>
            <person name="Hart S.F.M."/>
            <person name="Yonemitsu M.A."/>
            <person name="Giersch R.M."/>
            <person name="Beal B.F."/>
            <person name="Arriagada G."/>
            <person name="Davis B.W."/>
            <person name="Ostrander E.A."/>
            <person name="Goff S.P."/>
            <person name="Metzger M.J."/>
        </authorList>
    </citation>
    <scope>NUCLEOTIDE SEQUENCE</scope>
    <source>
        <strain evidence="10">MELC-2E11</strain>
        <tissue evidence="10">Siphon/mantle</tissue>
    </source>
</reference>
<evidence type="ECO:0000313" key="11">
    <source>
        <dbReference type="Proteomes" id="UP001164746"/>
    </source>
</evidence>
<dbReference type="Gene3D" id="3.20.20.100">
    <property type="entry name" value="NADP-dependent oxidoreductase domain"/>
    <property type="match status" value="1"/>
</dbReference>
<evidence type="ECO:0000256" key="7">
    <source>
        <dbReference type="ARBA" id="ARBA00031732"/>
    </source>
</evidence>
<evidence type="ECO:0000256" key="4">
    <source>
        <dbReference type="ARBA" id="ARBA00022684"/>
    </source>
</evidence>
<keyword evidence="4" id="KW-0317">Glutathione biosynthesis</keyword>
<comment type="similarity">
    <text evidence="2">Belongs to the aldo/keto reductase family. Glutamate--cysteine ligase light chain subfamily.</text>
</comment>
<organism evidence="10 11">
    <name type="scientific">Mya arenaria</name>
    <name type="common">Soft-shell clam</name>
    <dbReference type="NCBI Taxonomy" id="6604"/>
    <lineage>
        <taxon>Eukaryota</taxon>
        <taxon>Metazoa</taxon>
        <taxon>Spiralia</taxon>
        <taxon>Lophotrochozoa</taxon>
        <taxon>Mollusca</taxon>
        <taxon>Bivalvia</taxon>
        <taxon>Autobranchia</taxon>
        <taxon>Heteroconchia</taxon>
        <taxon>Euheterodonta</taxon>
        <taxon>Imparidentia</taxon>
        <taxon>Neoheterodontei</taxon>
        <taxon>Myida</taxon>
        <taxon>Myoidea</taxon>
        <taxon>Myidae</taxon>
        <taxon>Mya</taxon>
    </lineage>
</organism>
<dbReference type="InterPro" id="IPR023210">
    <property type="entry name" value="NADP_OxRdtase_dom"/>
</dbReference>
<evidence type="ECO:0000256" key="8">
    <source>
        <dbReference type="ARBA" id="ARBA00032926"/>
    </source>
</evidence>
<evidence type="ECO:0000256" key="1">
    <source>
        <dbReference type="ARBA" id="ARBA00005006"/>
    </source>
</evidence>
<evidence type="ECO:0000313" key="10">
    <source>
        <dbReference type="EMBL" id="WAR13176.1"/>
    </source>
</evidence>
<sequence length="278" mass="31713">MAEDIPVVPKAGSLLLNSGNIVNWNRLKRKPSQSPTISECIGTTFQAFINGSDKNELQYVTDLNCVHQKYKETVPKADRGDFKLTVKIFLCSLLPIDVLQEAVDKVLSELDVSFIETVIVAFPEVDNEELTLEVVQPYWKALETLVYRETVISLGLADFDKKLLEQLYEFAEVKPMVNQVNLESCCVMPKELVEFAKEKDIQLLTHNDPREKDGEGWDPLWVLRYSVLVKCRGIVKSKGYLLKAERDVRKRKTMDLQDMSAPDHGFVSKVITELWTCK</sequence>
<evidence type="ECO:0000256" key="5">
    <source>
        <dbReference type="ARBA" id="ARBA00030406"/>
    </source>
</evidence>
<dbReference type="PANTHER" id="PTHR13295:SF4">
    <property type="entry name" value="GLUTAMATE--CYSTEINE LIGASE REGULATORY SUBUNIT"/>
    <property type="match status" value="1"/>
</dbReference>
<dbReference type="InterPro" id="IPR036812">
    <property type="entry name" value="NAD(P)_OxRdtase_dom_sf"/>
</dbReference>
<evidence type="ECO:0000256" key="6">
    <source>
        <dbReference type="ARBA" id="ARBA00031154"/>
    </source>
</evidence>
<name>A0ABY7EWT7_MYAAR</name>
<feature type="non-terminal residue" evidence="10">
    <location>
        <position position="1"/>
    </location>
</feature>
<feature type="domain" description="NADP-dependent oxidoreductase" evidence="9">
    <location>
        <begin position="97"/>
        <end position="205"/>
    </location>
</feature>
<comment type="subunit">
    <text evidence="3">Heterodimer of a catalytic heavy chain and a regulatory light chain.</text>
</comment>